<dbReference type="AlphaFoldDB" id="A0A2G9RMF0"/>
<dbReference type="EMBL" id="KV936301">
    <property type="protein sequence ID" value="PIO29044.1"/>
    <property type="molecule type" value="Genomic_DNA"/>
</dbReference>
<keyword evidence="2" id="KW-1185">Reference proteome</keyword>
<sequence length="53" mass="6385">MLCFETCLFNQKRLFLMNVTKNNVIYQRCWLVQKHFSKCTCECALSKKFSTQQ</sequence>
<organism evidence="1 2">
    <name type="scientific">Aquarana catesbeiana</name>
    <name type="common">American bullfrog</name>
    <name type="synonym">Rana catesbeiana</name>
    <dbReference type="NCBI Taxonomy" id="8400"/>
    <lineage>
        <taxon>Eukaryota</taxon>
        <taxon>Metazoa</taxon>
        <taxon>Chordata</taxon>
        <taxon>Craniata</taxon>
        <taxon>Vertebrata</taxon>
        <taxon>Euteleostomi</taxon>
        <taxon>Amphibia</taxon>
        <taxon>Batrachia</taxon>
        <taxon>Anura</taxon>
        <taxon>Neobatrachia</taxon>
        <taxon>Ranoidea</taxon>
        <taxon>Ranidae</taxon>
        <taxon>Aquarana</taxon>
    </lineage>
</organism>
<gene>
    <name evidence="1" type="ORF">AB205_0025680</name>
</gene>
<feature type="non-terminal residue" evidence="1">
    <location>
        <position position="53"/>
    </location>
</feature>
<evidence type="ECO:0000313" key="1">
    <source>
        <dbReference type="EMBL" id="PIO29044.1"/>
    </source>
</evidence>
<reference evidence="2" key="1">
    <citation type="journal article" date="2017" name="Nat. Commun.">
        <title>The North American bullfrog draft genome provides insight into hormonal regulation of long noncoding RNA.</title>
        <authorList>
            <person name="Hammond S.A."/>
            <person name="Warren R.L."/>
            <person name="Vandervalk B.P."/>
            <person name="Kucuk E."/>
            <person name="Khan H."/>
            <person name="Gibb E.A."/>
            <person name="Pandoh P."/>
            <person name="Kirk H."/>
            <person name="Zhao Y."/>
            <person name="Jones M."/>
            <person name="Mungall A.J."/>
            <person name="Coope R."/>
            <person name="Pleasance S."/>
            <person name="Moore R.A."/>
            <person name="Holt R.A."/>
            <person name="Round J.M."/>
            <person name="Ohora S."/>
            <person name="Walle B.V."/>
            <person name="Veldhoen N."/>
            <person name="Helbing C.C."/>
            <person name="Birol I."/>
        </authorList>
    </citation>
    <scope>NUCLEOTIDE SEQUENCE [LARGE SCALE GENOMIC DNA]</scope>
</reference>
<dbReference type="Proteomes" id="UP000228934">
    <property type="component" value="Unassembled WGS sequence"/>
</dbReference>
<accession>A0A2G9RMF0</accession>
<evidence type="ECO:0000313" key="2">
    <source>
        <dbReference type="Proteomes" id="UP000228934"/>
    </source>
</evidence>
<proteinExistence type="predicted"/>
<protein>
    <submittedName>
        <fullName evidence="1">Uncharacterized protein</fullName>
    </submittedName>
</protein>
<name>A0A2G9RMF0_AQUCT</name>